<dbReference type="OrthoDB" id="7278199at2"/>
<protein>
    <recommendedName>
        <fullName evidence="5">HTH lysR-type domain-containing protein</fullName>
    </recommendedName>
</protein>
<name>A0A365YR77_9PROT</name>
<organism evidence="6 7">
    <name type="scientific">Novacetimonas cocois</name>
    <dbReference type="NCBI Taxonomy" id="1747507"/>
    <lineage>
        <taxon>Bacteria</taxon>
        <taxon>Pseudomonadati</taxon>
        <taxon>Pseudomonadota</taxon>
        <taxon>Alphaproteobacteria</taxon>
        <taxon>Acetobacterales</taxon>
        <taxon>Acetobacteraceae</taxon>
        <taxon>Novacetimonas</taxon>
    </lineage>
</organism>
<comment type="caution">
    <text evidence="6">The sequence shown here is derived from an EMBL/GenBank/DDBJ whole genome shotgun (WGS) entry which is preliminary data.</text>
</comment>
<dbReference type="GO" id="GO:0032993">
    <property type="term" value="C:protein-DNA complex"/>
    <property type="evidence" value="ECO:0007669"/>
    <property type="project" value="TreeGrafter"/>
</dbReference>
<feature type="domain" description="HTH lysR-type" evidence="5">
    <location>
        <begin position="7"/>
        <end position="64"/>
    </location>
</feature>
<accession>A0A365YR77</accession>
<dbReference type="GeneID" id="95618327"/>
<dbReference type="Proteomes" id="UP000252680">
    <property type="component" value="Unassembled WGS sequence"/>
</dbReference>
<dbReference type="InterPro" id="IPR005119">
    <property type="entry name" value="LysR_subst-bd"/>
</dbReference>
<keyword evidence="4" id="KW-0804">Transcription</keyword>
<evidence type="ECO:0000313" key="7">
    <source>
        <dbReference type="Proteomes" id="UP000252680"/>
    </source>
</evidence>
<dbReference type="SUPFAM" id="SSF46785">
    <property type="entry name" value="Winged helix' DNA-binding domain"/>
    <property type="match status" value="1"/>
</dbReference>
<keyword evidence="3" id="KW-0238">DNA-binding</keyword>
<dbReference type="InterPro" id="IPR036390">
    <property type="entry name" value="WH_DNA-bd_sf"/>
</dbReference>
<evidence type="ECO:0000256" key="3">
    <source>
        <dbReference type="ARBA" id="ARBA00023125"/>
    </source>
</evidence>
<keyword evidence="7" id="KW-1185">Reference proteome</keyword>
<evidence type="ECO:0000259" key="5">
    <source>
        <dbReference type="PROSITE" id="PS50931"/>
    </source>
</evidence>
<dbReference type="PANTHER" id="PTHR30346">
    <property type="entry name" value="TRANSCRIPTIONAL DUAL REGULATOR HCAR-RELATED"/>
    <property type="match status" value="1"/>
</dbReference>
<dbReference type="AlphaFoldDB" id="A0A365YR77"/>
<dbReference type="InterPro" id="IPR036388">
    <property type="entry name" value="WH-like_DNA-bd_sf"/>
</dbReference>
<dbReference type="SUPFAM" id="SSF53850">
    <property type="entry name" value="Periplasmic binding protein-like II"/>
    <property type="match status" value="1"/>
</dbReference>
<proteinExistence type="inferred from homology"/>
<sequence>MQRFHSLSLRDLHSLLVLDATHSLGRAATALDVSVAALSRRLTRIEDSLGITLFERGTGGTVVTKPGRQVLRHARRIMTEANHLVTIIANEADLPDGEIRIGVARPPLHPTIEAWFRAWNERHPRTRIGLYVPDGESIAASLVKRHVDAAILPDCVINDTMASFILYNDKLLAVLPEEHHLAKLPTLPIAKIMKERLLVPVDPHEERRNHFKLDAFDQHGHLVVHTGGIITLLSQVRSGAGIGLTNTACRDLLPSGLAFRPISGLDDSFNVHLAWRAESEDAFLGRFVSFMRTLTRTRSPPSFARGVDVGKPDPPP</sequence>
<dbReference type="RefSeq" id="WP_113596916.1">
    <property type="nucleotide sequence ID" value="NZ_QEXL01000022.1"/>
</dbReference>
<dbReference type="Gene3D" id="3.40.190.10">
    <property type="entry name" value="Periplasmic binding protein-like II"/>
    <property type="match status" value="2"/>
</dbReference>
<dbReference type="EMBL" id="QEXL01000022">
    <property type="protein sequence ID" value="RBM05193.1"/>
    <property type="molecule type" value="Genomic_DNA"/>
</dbReference>
<gene>
    <name evidence="6" type="ORF">NJLHNGOC_13960</name>
</gene>
<comment type="similarity">
    <text evidence="1">Belongs to the LysR transcriptional regulatory family.</text>
</comment>
<dbReference type="InterPro" id="IPR000847">
    <property type="entry name" value="LysR_HTH_N"/>
</dbReference>
<dbReference type="Pfam" id="PF00126">
    <property type="entry name" value="HTH_1"/>
    <property type="match status" value="1"/>
</dbReference>
<dbReference type="PANTHER" id="PTHR30346:SF17">
    <property type="entry name" value="LYSR FAMILY TRANSCRIPTIONAL REGULATOR"/>
    <property type="match status" value="1"/>
</dbReference>
<dbReference type="PROSITE" id="PS50931">
    <property type="entry name" value="HTH_LYSR"/>
    <property type="match status" value="1"/>
</dbReference>
<evidence type="ECO:0000256" key="2">
    <source>
        <dbReference type="ARBA" id="ARBA00023015"/>
    </source>
</evidence>
<keyword evidence="2" id="KW-0805">Transcription regulation</keyword>
<evidence type="ECO:0000313" key="6">
    <source>
        <dbReference type="EMBL" id="RBM05193.1"/>
    </source>
</evidence>
<dbReference type="Gene3D" id="1.10.10.10">
    <property type="entry name" value="Winged helix-like DNA-binding domain superfamily/Winged helix DNA-binding domain"/>
    <property type="match status" value="1"/>
</dbReference>
<dbReference type="Pfam" id="PF03466">
    <property type="entry name" value="LysR_substrate"/>
    <property type="match status" value="1"/>
</dbReference>
<dbReference type="GO" id="GO:0003700">
    <property type="term" value="F:DNA-binding transcription factor activity"/>
    <property type="evidence" value="ECO:0007669"/>
    <property type="project" value="InterPro"/>
</dbReference>
<evidence type="ECO:0000256" key="4">
    <source>
        <dbReference type="ARBA" id="ARBA00023163"/>
    </source>
</evidence>
<reference evidence="6 7" key="1">
    <citation type="submission" date="2018-05" db="EMBL/GenBank/DDBJ databases">
        <title>Komagataeibacter cocois sp. nov., for a novel cellulose- producing strain isolated from coconut milk.</title>
        <authorList>
            <person name="Liu L."/>
            <person name="Wang Y."/>
            <person name="Liu S."/>
            <person name="Bi J."/>
            <person name="Chen H."/>
            <person name="Deng J."/>
            <person name="Zhang C."/>
            <person name="Hu Q."/>
            <person name="Li C."/>
        </authorList>
    </citation>
    <scope>NUCLEOTIDE SEQUENCE [LARGE SCALE GENOMIC DNA]</scope>
    <source>
        <strain evidence="6 7">WE7</strain>
    </source>
</reference>
<evidence type="ECO:0000256" key="1">
    <source>
        <dbReference type="ARBA" id="ARBA00009437"/>
    </source>
</evidence>
<dbReference type="GO" id="GO:0003677">
    <property type="term" value="F:DNA binding"/>
    <property type="evidence" value="ECO:0007669"/>
    <property type="project" value="UniProtKB-KW"/>
</dbReference>